<reference evidence="8 9" key="1">
    <citation type="submission" date="2019-09" db="EMBL/GenBank/DDBJ databases">
        <title>YIM 132180 draft genome.</title>
        <authorList>
            <person name="Zhang K."/>
        </authorList>
    </citation>
    <scope>NUCLEOTIDE SEQUENCE [LARGE SCALE GENOMIC DNA]</scope>
    <source>
        <strain evidence="8 9">YIM 132180</strain>
    </source>
</reference>
<proteinExistence type="predicted"/>
<evidence type="ECO:0000256" key="3">
    <source>
        <dbReference type="ARBA" id="ARBA00022989"/>
    </source>
</evidence>
<name>A0A7V7PT58_9HYPH</name>
<feature type="region of interest" description="Disordered" evidence="5">
    <location>
        <begin position="96"/>
        <end position="124"/>
    </location>
</feature>
<evidence type="ECO:0000313" key="9">
    <source>
        <dbReference type="Proteomes" id="UP000432089"/>
    </source>
</evidence>
<dbReference type="RefSeq" id="WP_150967842.1">
    <property type="nucleotide sequence ID" value="NZ_VZDO01000001.1"/>
</dbReference>
<keyword evidence="4 6" id="KW-0472">Membrane</keyword>
<organism evidence="8 9">
    <name type="scientific">Plantimonas leprariae</name>
    <dbReference type="NCBI Taxonomy" id="2615207"/>
    <lineage>
        <taxon>Bacteria</taxon>
        <taxon>Pseudomonadati</taxon>
        <taxon>Pseudomonadota</taxon>
        <taxon>Alphaproteobacteria</taxon>
        <taxon>Hyphomicrobiales</taxon>
        <taxon>Aurantimonadaceae</taxon>
        <taxon>Plantimonas</taxon>
    </lineage>
</organism>
<feature type="transmembrane region" description="Helical" evidence="6">
    <location>
        <begin position="42"/>
        <end position="70"/>
    </location>
</feature>
<protein>
    <submittedName>
        <fullName evidence="8">LapA family protein</fullName>
    </submittedName>
</protein>
<dbReference type="Proteomes" id="UP000432089">
    <property type="component" value="Unassembled WGS sequence"/>
</dbReference>
<evidence type="ECO:0000259" key="7">
    <source>
        <dbReference type="Pfam" id="PF06305"/>
    </source>
</evidence>
<evidence type="ECO:0000256" key="2">
    <source>
        <dbReference type="ARBA" id="ARBA00022692"/>
    </source>
</evidence>
<dbReference type="GO" id="GO:0005886">
    <property type="term" value="C:plasma membrane"/>
    <property type="evidence" value="ECO:0007669"/>
    <property type="project" value="InterPro"/>
</dbReference>
<feature type="domain" description="Lipopolysaccharide assembly protein A" evidence="7">
    <location>
        <begin position="25"/>
        <end position="92"/>
    </location>
</feature>
<sequence>MISRFLSFVILVPLAILIVVFCVANRAPVTVSLDPFGTLPQFVYQIPLFLALMAALIVGTVIGGIGTWFTQAHYRSAAWKRRQEIDRLKREADDARERLRQERESRAAALPHATGTALAAPRPV</sequence>
<dbReference type="AlphaFoldDB" id="A0A7V7PT58"/>
<dbReference type="InterPro" id="IPR010445">
    <property type="entry name" value="LapA_dom"/>
</dbReference>
<evidence type="ECO:0000256" key="5">
    <source>
        <dbReference type="SAM" id="MobiDB-lite"/>
    </source>
</evidence>
<keyword evidence="1" id="KW-1003">Cell membrane</keyword>
<dbReference type="EMBL" id="VZDO01000001">
    <property type="protein sequence ID" value="KAB0682869.1"/>
    <property type="molecule type" value="Genomic_DNA"/>
</dbReference>
<comment type="caution">
    <text evidence="8">The sequence shown here is derived from an EMBL/GenBank/DDBJ whole genome shotgun (WGS) entry which is preliminary data.</text>
</comment>
<accession>A0A7V7PT58</accession>
<evidence type="ECO:0000256" key="6">
    <source>
        <dbReference type="SAM" id="Phobius"/>
    </source>
</evidence>
<keyword evidence="3 6" id="KW-1133">Transmembrane helix</keyword>
<gene>
    <name evidence="8" type="ORF">F6X38_01965</name>
</gene>
<evidence type="ECO:0000256" key="4">
    <source>
        <dbReference type="ARBA" id="ARBA00023136"/>
    </source>
</evidence>
<evidence type="ECO:0000313" key="8">
    <source>
        <dbReference type="EMBL" id="KAB0682869.1"/>
    </source>
</evidence>
<keyword evidence="9" id="KW-1185">Reference proteome</keyword>
<keyword evidence="2 6" id="KW-0812">Transmembrane</keyword>
<dbReference type="Pfam" id="PF06305">
    <property type="entry name" value="LapA_dom"/>
    <property type="match status" value="1"/>
</dbReference>
<evidence type="ECO:0000256" key="1">
    <source>
        <dbReference type="ARBA" id="ARBA00022475"/>
    </source>
</evidence>
<feature type="compositionally biased region" description="Basic and acidic residues" evidence="5">
    <location>
        <begin position="96"/>
        <end position="106"/>
    </location>
</feature>